<evidence type="ECO:0000256" key="4">
    <source>
        <dbReference type="ARBA" id="ARBA00023014"/>
    </source>
</evidence>
<evidence type="ECO:0000256" key="1">
    <source>
        <dbReference type="ARBA" id="ARBA00022723"/>
    </source>
</evidence>
<keyword evidence="1" id="KW-0479">Metal-binding</keyword>
<evidence type="ECO:0000256" key="2">
    <source>
        <dbReference type="ARBA" id="ARBA00023002"/>
    </source>
</evidence>
<dbReference type="GO" id="GO:0051536">
    <property type="term" value="F:iron-sulfur cluster binding"/>
    <property type="evidence" value="ECO:0007669"/>
    <property type="project" value="UniProtKB-KW"/>
</dbReference>
<keyword evidence="4" id="KW-0411">Iron-sulfur</keyword>
<reference evidence="5 6" key="1">
    <citation type="submission" date="2018-09" db="EMBL/GenBank/DDBJ databases">
        <title>Isolation, diversity and antifungal activity of actinobacteria from wheat.</title>
        <authorList>
            <person name="Han C."/>
        </authorList>
    </citation>
    <scope>NUCLEOTIDE SEQUENCE [LARGE SCALE GENOMIC DNA]</scope>
    <source>
        <strain evidence="5 6">NEAU-YY265</strain>
    </source>
</reference>
<sequence>MTHADVAVYGGVPGGITAAVAAAREGAAVLDEAGVWVHDVQHDRRKPDAIAISSHFIDSHHVQRLAVSPTEFVNEGRIWRIGRAYQIPYRSLIPKRGQCTNLIVPVAASFTHVAFCTYRLESTWMTAGQAAGVAAVQVARDGTAVQDLDVAELQARLSDQGQIIDFVPGQPERFPGGPGWREF</sequence>
<dbReference type="Proteomes" id="UP000284057">
    <property type="component" value="Unassembled WGS sequence"/>
</dbReference>
<accession>A0A418KH23</accession>
<dbReference type="EMBL" id="QUAL01000426">
    <property type="protein sequence ID" value="RIQ11350.1"/>
    <property type="molecule type" value="Genomic_DNA"/>
</dbReference>
<dbReference type="GO" id="GO:0046872">
    <property type="term" value="F:metal ion binding"/>
    <property type="evidence" value="ECO:0007669"/>
    <property type="project" value="UniProtKB-KW"/>
</dbReference>
<dbReference type="PANTHER" id="PTHR43498">
    <property type="entry name" value="FERREDOXIN:COB-COM HETERODISULFIDE REDUCTASE SUBUNIT A"/>
    <property type="match status" value="1"/>
</dbReference>
<protein>
    <submittedName>
        <fullName evidence="5">FAD-dependent oxidoreductase</fullName>
    </submittedName>
</protein>
<keyword evidence="2" id="KW-0560">Oxidoreductase</keyword>
<dbReference type="InterPro" id="IPR039650">
    <property type="entry name" value="HdrA-like"/>
</dbReference>
<organism evidence="5 6">
    <name type="scientific">Jiangella rhizosphaerae</name>
    <dbReference type="NCBI Taxonomy" id="2293569"/>
    <lineage>
        <taxon>Bacteria</taxon>
        <taxon>Bacillati</taxon>
        <taxon>Actinomycetota</taxon>
        <taxon>Actinomycetes</taxon>
        <taxon>Jiangellales</taxon>
        <taxon>Jiangellaceae</taxon>
        <taxon>Jiangella</taxon>
    </lineage>
</organism>
<dbReference type="RefSeq" id="WP_119663139.1">
    <property type="nucleotide sequence ID" value="NZ_QUAL01000426.1"/>
</dbReference>
<name>A0A418KH23_9ACTN</name>
<evidence type="ECO:0000313" key="6">
    <source>
        <dbReference type="Proteomes" id="UP000284057"/>
    </source>
</evidence>
<comment type="caution">
    <text evidence="5">The sequence shown here is derived from an EMBL/GenBank/DDBJ whole genome shotgun (WGS) entry which is preliminary data.</text>
</comment>
<gene>
    <name evidence="5" type="ORF">DY240_29010</name>
</gene>
<dbReference type="PANTHER" id="PTHR43498:SF1">
    <property type="entry name" value="COB--COM HETERODISULFIDE REDUCTASE IRON-SULFUR SUBUNIT A"/>
    <property type="match status" value="1"/>
</dbReference>
<evidence type="ECO:0000256" key="3">
    <source>
        <dbReference type="ARBA" id="ARBA00023004"/>
    </source>
</evidence>
<dbReference type="GO" id="GO:0016491">
    <property type="term" value="F:oxidoreductase activity"/>
    <property type="evidence" value="ECO:0007669"/>
    <property type="project" value="UniProtKB-KW"/>
</dbReference>
<dbReference type="Pfam" id="PF12831">
    <property type="entry name" value="FAD_oxidored"/>
    <property type="match status" value="1"/>
</dbReference>
<keyword evidence="6" id="KW-1185">Reference proteome</keyword>
<proteinExistence type="predicted"/>
<dbReference type="OrthoDB" id="287984at2"/>
<keyword evidence="3" id="KW-0408">Iron</keyword>
<dbReference type="AlphaFoldDB" id="A0A418KH23"/>
<evidence type="ECO:0000313" key="5">
    <source>
        <dbReference type="EMBL" id="RIQ11350.1"/>
    </source>
</evidence>